<dbReference type="PANTHER" id="PTHR48111:SF1">
    <property type="entry name" value="TWO-COMPONENT RESPONSE REGULATOR ORR33"/>
    <property type="match status" value="1"/>
</dbReference>
<evidence type="ECO:0000259" key="6">
    <source>
        <dbReference type="PROSITE" id="PS50110"/>
    </source>
</evidence>
<dbReference type="Gene3D" id="3.40.50.2300">
    <property type="match status" value="1"/>
</dbReference>
<keyword evidence="4" id="KW-0238">DNA-binding</keyword>
<evidence type="ECO:0000256" key="2">
    <source>
        <dbReference type="ARBA" id="ARBA00023012"/>
    </source>
</evidence>
<keyword evidence="1" id="KW-0597">Phosphoprotein</keyword>
<feature type="domain" description="Response regulatory" evidence="6">
    <location>
        <begin position="2"/>
        <end position="90"/>
    </location>
</feature>
<feature type="non-terminal residue" evidence="7">
    <location>
        <position position="90"/>
    </location>
</feature>
<evidence type="ECO:0000256" key="3">
    <source>
        <dbReference type="ARBA" id="ARBA00023015"/>
    </source>
</evidence>
<dbReference type="InterPro" id="IPR011006">
    <property type="entry name" value="CheY-like_superfamily"/>
</dbReference>
<evidence type="ECO:0000256" key="5">
    <source>
        <dbReference type="ARBA" id="ARBA00023163"/>
    </source>
</evidence>
<accession>K1UPV7</accession>
<proteinExistence type="predicted"/>
<dbReference type="GO" id="GO:0000976">
    <property type="term" value="F:transcription cis-regulatory region binding"/>
    <property type="evidence" value="ECO:0007669"/>
    <property type="project" value="TreeGrafter"/>
</dbReference>
<sequence length="90" mass="10669">MRLAIVEDDDKVRQQLQTYVLQYFQGRENDVEIRLFADGDEILEDYAADYDLIFLDIQMKRLDGLATAERIRERDEDVYLVFITNLANYA</sequence>
<name>K1UPV7_9ZZZZ</name>
<keyword evidence="2" id="KW-0902">Two-component regulatory system</keyword>
<evidence type="ECO:0000256" key="4">
    <source>
        <dbReference type="ARBA" id="ARBA00023125"/>
    </source>
</evidence>
<comment type="caution">
    <text evidence="7">The sequence shown here is derived from an EMBL/GenBank/DDBJ whole genome shotgun (WGS) entry which is preliminary data.</text>
</comment>
<dbReference type="Pfam" id="PF00072">
    <property type="entry name" value="Response_reg"/>
    <property type="match status" value="1"/>
</dbReference>
<dbReference type="InterPro" id="IPR001789">
    <property type="entry name" value="Sig_transdc_resp-reg_receiver"/>
</dbReference>
<protein>
    <submittedName>
        <fullName evidence="7">Response regulator of the LytR/AlgR family</fullName>
    </submittedName>
</protein>
<dbReference type="SUPFAM" id="SSF52172">
    <property type="entry name" value="CheY-like"/>
    <property type="match status" value="1"/>
</dbReference>
<dbReference type="GO" id="GO:0005829">
    <property type="term" value="C:cytosol"/>
    <property type="evidence" value="ECO:0007669"/>
    <property type="project" value="TreeGrafter"/>
</dbReference>
<organism evidence="7">
    <name type="scientific">human gut metagenome</name>
    <dbReference type="NCBI Taxonomy" id="408170"/>
    <lineage>
        <taxon>unclassified sequences</taxon>
        <taxon>metagenomes</taxon>
        <taxon>organismal metagenomes</taxon>
    </lineage>
</organism>
<dbReference type="GO" id="GO:0000156">
    <property type="term" value="F:phosphorelay response regulator activity"/>
    <property type="evidence" value="ECO:0007669"/>
    <property type="project" value="TreeGrafter"/>
</dbReference>
<evidence type="ECO:0000313" key="7">
    <source>
        <dbReference type="EMBL" id="EKC73516.1"/>
    </source>
</evidence>
<keyword evidence="3" id="KW-0805">Transcription regulation</keyword>
<dbReference type="PANTHER" id="PTHR48111">
    <property type="entry name" value="REGULATOR OF RPOS"/>
    <property type="match status" value="1"/>
</dbReference>
<evidence type="ECO:0000256" key="1">
    <source>
        <dbReference type="ARBA" id="ARBA00022553"/>
    </source>
</evidence>
<dbReference type="EMBL" id="AJWY01004042">
    <property type="protein sequence ID" value="EKC73516.1"/>
    <property type="molecule type" value="Genomic_DNA"/>
</dbReference>
<reference evidence="7" key="1">
    <citation type="journal article" date="2013" name="Environ. Microbiol.">
        <title>Microbiota from the distal guts of lean and obese adolescents exhibit partial functional redundancy besides clear differences in community structure.</title>
        <authorList>
            <person name="Ferrer M."/>
            <person name="Ruiz A."/>
            <person name="Lanza F."/>
            <person name="Haange S.B."/>
            <person name="Oberbach A."/>
            <person name="Till H."/>
            <person name="Bargiela R."/>
            <person name="Campoy C."/>
            <person name="Segura M.T."/>
            <person name="Richter M."/>
            <person name="von Bergen M."/>
            <person name="Seifert J."/>
            <person name="Suarez A."/>
        </authorList>
    </citation>
    <scope>NUCLEOTIDE SEQUENCE</scope>
</reference>
<keyword evidence="5" id="KW-0804">Transcription</keyword>
<dbReference type="PROSITE" id="PS50110">
    <property type="entry name" value="RESPONSE_REGULATORY"/>
    <property type="match status" value="1"/>
</dbReference>
<dbReference type="GO" id="GO:0006355">
    <property type="term" value="P:regulation of DNA-templated transcription"/>
    <property type="evidence" value="ECO:0007669"/>
    <property type="project" value="TreeGrafter"/>
</dbReference>
<dbReference type="InterPro" id="IPR039420">
    <property type="entry name" value="WalR-like"/>
</dbReference>
<gene>
    <name evidence="7" type="ORF">LEA_06185</name>
</gene>
<dbReference type="GO" id="GO:0032993">
    <property type="term" value="C:protein-DNA complex"/>
    <property type="evidence" value="ECO:0007669"/>
    <property type="project" value="TreeGrafter"/>
</dbReference>
<dbReference type="AlphaFoldDB" id="K1UPV7"/>